<evidence type="ECO:0000256" key="1">
    <source>
        <dbReference type="SAM" id="MobiDB-lite"/>
    </source>
</evidence>
<feature type="region of interest" description="Disordered" evidence="1">
    <location>
        <begin position="1"/>
        <end position="46"/>
    </location>
</feature>
<dbReference type="EMBL" id="BGPR01000792">
    <property type="protein sequence ID" value="GBM35731.1"/>
    <property type="molecule type" value="Genomic_DNA"/>
</dbReference>
<accession>A0A4Y2F3P9</accession>
<proteinExistence type="predicted"/>
<gene>
    <name evidence="2" type="ORF">AVEN_58411_1</name>
</gene>
<comment type="caution">
    <text evidence="2">The sequence shown here is derived from an EMBL/GenBank/DDBJ whole genome shotgun (WGS) entry which is preliminary data.</text>
</comment>
<organism evidence="2 3">
    <name type="scientific">Araneus ventricosus</name>
    <name type="common">Orbweaver spider</name>
    <name type="synonym">Epeira ventricosa</name>
    <dbReference type="NCBI Taxonomy" id="182803"/>
    <lineage>
        <taxon>Eukaryota</taxon>
        <taxon>Metazoa</taxon>
        <taxon>Ecdysozoa</taxon>
        <taxon>Arthropoda</taxon>
        <taxon>Chelicerata</taxon>
        <taxon>Arachnida</taxon>
        <taxon>Araneae</taxon>
        <taxon>Araneomorphae</taxon>
        <taxon>Entelegynae</taxon>
        <taxon>Araneoidea</taxon>
        <taxon>Araneidae</taxon>
        <taxon>Araneus</taxon>
    </lineage>
</organism>
<dbReference type="Proteomes" id="UP000499080">
    <property type="component" value="Unassembled WGS sequence"/>
</dbReference>
<reference evidence="2 3" key="1">
    <citation type="journal article" date="2019" name="Sci. Rep.">
        <title>Orb-weaving spider Araneus ventricosus genome elucidates the spidroin gene catalogue.</title>
        <authorList>
            <person name="Kono N."/>
            <person name="Nakamura H."/>
            <person name="Ohtoshi R."/>
            <person name="Moran D.A.P."/>
            <person name="Shinohara A."/>
            <person name="Yoshida Y."/>
            <person name="Fujiwara M."/>
            <person name="Mori M."/>
            <person name="Tomita M."/>
            <person name="Arakawa K."/>
        </authorList>
    </citation>
    <scope>NUCLEOTIDE SEQUENCE [LARGE SCALE GENOMIC DNA]</scope>
</reference>
<name>A0A4Y2F3P9_ARAVE</name>
<feature type="compositionally biased region" description="Basic and acidic residues" evidence="1">
    <location>
        <begin position="18"/>
        <end position="28"/>
    </location>
</feature>
<dbReference type="AlphaFoldDB" id="A0A4Y2F3P9"/>
<protein>
    <submittedName>
        <fullName evidence="2">Uncharacterized protein</fullName>
    </submittedName>
</protein>
<evidence type="ECO:0000313" key="3">
    <source>
        <dbReference type="Proteomes" id="UP000499080"/>
    </source>
</evidence>
<sequence>MRRTTPEVHPLSKIPHHSNGERLRDMNKENPTLPKHPGEKTDCPAAKGIKTSTVTELITSTSCDCPPPLQGYGPSSETGPTIHKIARYLFL</sequence>
<evidence type="ECO:0000313" key="2">
    <source>
        <dbReference type="EMBL" id="GBM35731.1"/>
    </source>
</evidence>
<keyword evidence="3" id="KW-1185">Reference proteome</keyword>